<accession>A0ABP0LSJ3</accession>
<evidence type="ECO:0000313" key="10">
    <source>
        <dbReference type="EMBL" id="CAK9041933.1"/>
    </source>
</evidence>
<dbReference type="Pfam" id="PF00583">
    <property type="entry name" value="Acetyltransf_1"/>
    <property type="match status" value="1"/>
</dbReference>
<dbReference type="InterPro" id="IPR016181">
    <property type="entry name" value="Acyl_CoA_acyltransferase"/>
</dbReference>
<evidence type="ECO:0000256" key="4">
    <source>
        <dbReference type="ARBA" id="ARBA00023002"/>
    </source>
</evidence>
<dbReference type="InterPro" id="IPR036188">
    <property type="entry name" value="FAD/NAD-bd_sf"/>
</dbReference>
<evidence type="ECO:0000256" key="7">
    <source>
        <dbReference type="ARBA" id="ARBA00023284"/>
    </source>
</evidence>
<dbReference type="SUPFAM" id="SSF51905">
    <property type="entry name" value="FAD/NAD(P)-binding domain"/>
    <property type="match status" value="1"/>
</dbReference>
<keyword evidence="3 8" id="KW-0274">FAD</keyword>
<keyword evidence="5 8" id="KW-0520">NAD</keyword>
<gene>
    <name evidence="10" type="ORF">SCF082_LOCUS24175</name>
</gene>
<dbReference type="Gene3D" id="3.50.50.60">
    <property type="entry name" value="FAD/NAD(P)-binding domain"/>
    <property type="match status" value="2"/>
</dbReference>
<dbReference type="Pfam" id="PF07992">
    <property type="entry name" value="Pyr_redox_2"/>
    <property type="match status" value="1"/>
</dbReference>
<dbReference type="PROSITE" id="PS00076">
    <property type="entry name" value="PYRIDINE_REDOX_1"/>
    <property type="match status" value="1"/>
</dbReference>
<evidence type="ECO:0000256" key="8">
    <source>
        <dbReference type="RuleBase" id="RU003692"/>
    </source>
</evidence>
<evidence type="ECO:0000256" key="3">
    <source>
        <dbReference type="ARBA" id="ARBA00022827"/>
    </source>
</evidence>
<dbReference type="EMBL" id="CAXAMM010017779">
    <property type="protein sequence ID" value="CAK9041933.1"/>
    <property type="molecule type" value="Genomic_DNA"/>
</dbReference>
<dbReference type="PROSITE" id="PS51186">
    <property type="entry name" value="GNAT"/>
    <property type="match status" value="1"/>
</dbReference>
<dbReference type="InterPro" id="IPR004099">
    <property type="entry name" value="Pyr_nucl-diS_OxRdtase_dimer"/>
</dbReference>
<evidence type="ECO:0000256" key="6">
    <source>
        <dbReference type="ARBA" id="ARBA00023157"/>
    </source>
</evidence>
<dbReference type="InterPro" id="IPR023753">
    <property type="entry name" value="FAD/NAD-binding_dom"/>
</dbReference>
<dbReference type="Pfam" id="PF02852">
    <property type="entry name" value="Pyr_redox_dim"/>
    <property type="match status" value="1"/>
</dbReference>
<dbReference type="InterPro" id="IPR050151">
    <property type="entry name" value="Class-I_Pyr_Nuc-Dis_Oxidored"/>
</dbReference>
<comment type="similarity">
    <text evidence="1 8">Belongs to the class-I pyridine nucleotide-disulfide oxidoreductase family.</text>
</comment>
<evidence type="ECO:0000256" key="5">
    <source>
        <dbReference type="ARBA" id="ARBA00023027"/>
    </source>
</evidence>
<comment type="cofactor">
    <cofactor evidence="8">
        <name>FAD</name>
        <dbReference type="ChEBI" id="CHEBI:57692"/>
    </cofactor>
    <text evidence="8">Binds 1 FAD per subunit.</text>
</comment>
<dbReference type="Gene3D" id="3.30.390.30">
    <property type="match status" value="1"/>
</dbReference>
<dbReference type="CDD" id="cd04301">
    <property type="entry name" value="NAT_SF"/>
    <property type="match status" value="1"/>
</dbReference>
<dbReference type="InterPro" id="IPR006258">
    <property type="entry name" value="Lipoamide_DH"/>
</dbReference>
<dbReference type="Proteomes" id="UP001642464">
    <property type="component" value="Unassembled WGS sequence"/>
</dbReference>
<reference evidence="10 11" key="1">
    <citation type="submission" date="2024-02" db="EMBL/GenBank/DDBJ databases">
        <authorList>
            <person name="Chen Y."/>
            <person name="Shah S."/>
            <person name="Dougan E. K."/>
            <person name="Thang M."/>
            <person name="Chan C."/>
        </authorList>
    </citation>
    <scope>NUCLEOTIDE SEQUENCE [LARGE SCALE GENOMIC DNA]</scope>
</reference>
<dbReference type="EC" id="1.8.1.4" evidence="8"/>
<dbReference type="SUPFAM" id="SSF55729">
    <property type="entry name" value="Acyl-CoA N-acyltransferases (Nat)"/>
    <property type="match status" value="1"/>
</dbReference>
<dbReference type="InterPro" id="IPR000182">
    <property type="entry name" value="GNAT_dom"/>
</dbReference>
<feature type="domain" description="N-acetyltransferase" evidence="9">
    <location>
        <begin position="435"/>
        <end position="581"/>
    </location>
</feature>
<keyword evidence="7 8" id="KW-0676">Redox-active center</keyword>
<keyword evidence="11" id="KW-1185">Reference proteome</keyword>
<dbReference type="PANTHER" id="PTHR22912">
    <property type="entry name" value="DISULFIDE OXIDOREDUCTASE"/>
    <property type="match status" value="1"/>
</dbReference>
<dbReference type="PRINTS" id="PR00411">
    <property type="entry name" value="PNDRDTASEI"/>
</dbReference>
<protein>
    <recommendedName>
        <fullName evidence="8">Dihydrolipoyl dehydrogenase</fullName>
        <ecNumber evidence="8">1.8.1.4</ecNumber>
    </recommendedName>
</protein>
<sequence>MSELYDVVIIGAGPGGYNAAIRAGQLGLKAAIIEKRDNKKLGGTCLNVGCIPSKALLHASELYEAAEKNFESLGIKTGKVSLDLPQMLKQKSDAVEGLTKGVEFLMKKNKVKTFASPAMKRLNLKQKNIVIATGSEVTPLPGVEIDEQKIVSSTGALEFSSVPKHLVVIGGGVIGLELGSVWRRLGAKVTVVEFLDKILPTMDGEVSKQFQRILKKQGVEFKLSSKVTGAEKLKTKVKLSVEPAAGGDAEAIDADAVLVAIGRRPYTAGLGLENVGVETDGRGFIVTDHFKTSAAGVWAIGDCITGPMLAHKAEDDGTACIELIAGKAGHVNYDTVPNVVYTYPEVASVGQTEEQLKEAGVAYKVGKFPFAANSRAKTNHETDGFVKILADATTDRVLGCHIVGVEAGELIAEAVSVMEFGGASEDIARVSEDSITIRPVERGDVNAVYELICGLADHENERAYLTATPERLAQTGFGDNPQWRGFVAESRGKLVGYATYTQGFHIWSGAARILLDDIYVLPAYRGASLGEQLMRRVFEQAADIGADVSWTVLPDNDRAIAFYRRLGANYQTIGKCRWQPE</sequence>
<dbReference type="Gene3D" id="3.40.630.30">
    <property type="match status" value="1"/>
</dbReference>
<dbReference type="InterPro" id="IPR016156">
    <property type="entry name" value="FAD/NAD-linked_Rdtase_dimer_sf"/>
</dbReference>
<comment type="catalytic activity">
    <reaction evidence="8">
        <text>N(6)-[(R)-dihydrolipoyl]-L-lysyl-[protein] + NAD(+) = N(6)-[(R)-lipoyl]-L-lysyl-[protein] + NADH + H(+)</text>
        <dbReference type="Rhea" id="RHEA:15045"/>
        <dbReference type="Rhea" id="RHEA-COMP:10474"/>
        <dbReference type="Rhea" id="RHEA-COMP:10475"/>
        <dbReference type="ChEBI" id="CHEBI:15378"/>
        <dbReference type="ChEBI" id="CHEBI:57540"/>
        <dbReference type="ChEBI" id="CHEBI:57945"/>
        <dbReference type="ChEBI" id="CHEBI:83099"/>
        <dbReference type="ChEBI" id="CHEBI:83100"/>
        <dbReference type="EC" id="1.8.1.4"/>
    </reaction>
</comment>
<organism evidence="10 11">
    <name type="scientific">Durusdinium trenchii</name>
    <dbReference type="NCBI Taxonomy" id="1381693"/>
    <lineage>
        <taxon>Eukaryota</taxon>
        <taxon>Sar</taxon>
        <taxon>Alveolata</taxon>
        <taxon>Dinophyceae</taxon>
        <taxon>Suessiales</taxon>
        <taxon>Symbiodiniaceae</taxon>
        <taxon>Durusdinium</taxon>
    </lineage>
</organism>
<dbReference type="PRINTS" id="PR00368">
    <property type="entry name" value="FADPNR"/>
</dbReference>
<dbReference type="InterPro" id="IPR012999">
    <property type="entry name" value="Pyr_OxRdtase_I_AS"/>
</dbReference>
<dbReference type="PANTHER" id="PTHR22912:SF151">
    <property type="entry name" value="DIHYDROLIPOYL DEHYDROGENASE, MITOCHONDRIAL"/>
    <property type="match status" value="1"/>
</dbReference>
<evidence type="ECO:0000259" key="9">
    <source>
        <dbReference type="PROSITE" id="PS51186"/>
    </source>
</evidence>
<dbReference type="NCBIfam" id="TIGR01350">
    <property type="entry name" value="lipoamide_DH"/>
    <property type="match status" value="1"/>
</dbReference>
<evidence type="ECO:0000256" key="1">
    <source>
        <dbReference type="ARBA" id="ARBA00007532"/>
    </source>
</evidence>
<evidence type="ECO:0000256" key="2">
    <source>
        <dbReference type="ARBA" id="ARBA00022630"/>
    </source>
</evidence>
<evidence type="ECO:0000313" key="11">
    <source>
        <dbReference type="Proteomes" id="UP001642464"/>
    </source>
</evidence>
<keyword evidence="6" id="KW-1015">Disulfide bond</keyword>
<keyword evidence="4 8" id="KW-0560">Oxidoreductase</keyword>
<proteinExistence type="inferred from homology"/>
<keyword evidence="2 8" id="KW-0285">Flavoprotein</keyword>
<comment type="miscellaneous">
    <text evidence="8">The active site is a redox-active disulfide bond.</text>
</comment>
<comment type="caution">
    <text evidence="10">The sequence shown here is derived from an EMBL/GenBank/DDBJ whole genome shotgun (WGS) entry which is preliminary data.</text>
</comment>
<name>A0ABP0LSJ3_9DINO</name>